<dbReference type="Proteomes" id="UP000664534">
    <property type="component" value="Unassembled WGS sequence"/>
</dbReference>
<evidence type="ECO:0000256" key="2">
    <source>
        <dbReference type="SAM" id="SignalP"/>
    </source>
</evidence>
<name>A0A8H3F3S3_9LECA</name>
<dbReference type="AlphaFoldDB" id="A0A8H3F3S3"/>
<evidence type="ECO:0000256" key="1">
    <source>
        <dbReference type="SAM" id="MobiDB-lite"/>
    </source>
</evidence>
<sequence>MNQFAIIACIGSLILTLTWPVASIDQWAFDSGQPDSSCSNSDVNFLRPQMVRAVRIANVTGNWLPKHRLTGIASSKPAFARKLLGLKYAQFAQIPFLGGTIYSNYASGVANLLGETGIRSALGGSHNVLVYCSCGNLGDVEYRGRRDPNRIMNRVVHRFFFGKYPENMDRLVPNSPTIIVHNDQSNSFLFLNRGWLDAVKREAATAPYQPWDTRLSIYNMRLEIESQALSIANWRSWRNDRVPNPPGQQGPSDIAMSWSSVDSQLLNALIQSGFGGKRSSTTSDNQLGPQTFQGHFSKLLTISEHHQSQFTDETQVGPQLSSQETPEQRLMARSLPFRNLAVYSYLTGFSIDLNTGNYNGLRSFNPLVDYGSPDGRYHRDPPPPPDDDGPPPPGYVPPDRPGEGPHGQPPPYRPDGGGRDPGVLKL</sequence>
<evidence type="ECO:0000313" key="4">
    <source>
        <dbReference type="Proteomes" id="UP000664534"/>
    </source>
</evidence>
<reference evidence="3" key="1">
    <citation type="submission" date="2021-03" db="EMBL/GenBank/DDBJ databases">
        <authorList>
            <person name="Tagirdzhanova G."/>
        </authorList>
    </citation>
    <scope>NUCLEOTIDE SEQUENCE</scope>
</reference>
<feature type="compositionally biased region" description="Pro residues" evidence="1">
    <location>
        <begin position="390"/>
        <end position="399"/>
    </location>
</feature>
<comment type="caution">
    <text evidence="3">The sequence shown here is derived from an EMBL/GenBank/DDBJ whole genome shotgun (WGS) entry which is preliminary data.</text>
</comment>
<feature type="signal peptide" evidence="2">
    <location>
        <begin position="1"/>
        <end position="23"/>
    </location>
</feature>
<feature type="chain" id="PRO_5034953826" evidence="2">
    <location>
        <begin position="24"/>
        <end position="426"/>
    </location>
</feature>
<feature type="compositionally biased region" description="Polar residues" evidence="1">
    <location>
        <begin position="308"/>
        <end position="325"/>
    </location>
</feature>
<accession>A0A8H3F3S3</accession>
<gene>
    <name evidence="3" type="ORF">IMSHALPRED_004416</name>
</gene>
<protein>
    <submittedName>
        <fullName evidence="3">Uncharacterized protein</fullName>
    </submittedName>
</protein>
<feature type="region of interest" description="Disordered" evidence="1">
    <location>
        <begin position="371"/>
        <end position="426"/>
    </location>
</feature>
<proteinExistence type="predicted"/>
<keyword evidence="2" id="KW-0732">Signal</keyword>
<evidence type="ECO:0000313" key="3">
    <source>
        <dbReference type="EMBL" id="CAF9918791.1"/>
    </source>
</evidence>
<organism evidence="3 4">
    <name type="scientific">Imshaugia aleurites</name>
    <dbReference type="NCBI Taxonomy" id="172621"/>
    <lineage>
        <taxon>Eukaryota</taxon>
        <taxon>Fungi</taxon>
        <taxon>Dikarya</taxon>
        <taxon>Ascomycota</taxon>
        <taxon>Pezizomycotina</taxon>
        <taxon>Lecanoromycetes</taxon>
        <taxon>OSLEUM clade</taxon>
        <taxon>Lecanoromycetidae</taxon>
        <taxon>Lecanorales</taxon>
        <taxon>Lecanorineae</taxon>
        <taxon>Parmeliaceae</taxon>
        <taxon>Imshaugia</taxon>
    </lineage>
</organism>
<dbReference type="EMBL" id="CAJPDT010000021">
    <property type="protein sequence ID" value="CAF9918791.1"/>
    <property type="molecule type" value="Genomic_DNA"/>
</dbReference>
<feature type="region of interest" description="Disordered" evidence="1">
    <location>
        <begin position="306"/>
        <end position="328"/>
    </location>
</feature>
<keyword evidence="4" id="KW-1185">Reference proteome</keyword>